<dbReference type="InterPro" id="IPR001080">
    <property type="entry name" value="3Fe4S_ferredoxin"/>
</dbReference>
<sequence length="63" mass="6747">MRAQVDESLCIGCAMCVSMCETVFSMNEDGISEAITGEIPESVLSDAEEARDCCPVDAIVIEE</sequence>
<proteinExistence type="predicted"/>
<keyword evidence="2 6" id="KW-0479">Metal-binding</keyword>
<dbReference type="InterPro" id="IPR017896">
    <property type="entry name" value="4Fe4S_Fe-S-bd"/>
</dbReference>
<dbReference type="EMBL" id="JAHLFQ010000205">
    <property type="protein sequence ID" value="MBU3804824.1"/>
    <property type="molecule type" value="Genomic_DNA"/>
</dbReference>
<dbReference type="PROSITE" id="PS51379">
    <property type="entry name" value="4FE4S_FER_2"/>
    <property type="match status" value="1"/>
</dbReference>
<dbReference type="Proteomes" id="UP000824229">
    <property type="component" value="Unassembled WGS sequence"/>
</dbReference>
<dbReference type="GO" id="GO:0051536">
    <property type="term" value="F:iron-sulfur cluster binding"/>
    <property type="evidence" value="ECO:0007669"/>
    <property type="project" value="UniProtKB-KW"/>
</dbReference>
<evidence type="ECO:0000259" key="7">
    <source>
        <dbReference type="PROSITE" id="PS51379"/>
    </source>
</evidence>
<dbReference type="AlphaFoldDB" id="A0A9E2KDA6"/>
<dbReference type="Pfam" id="PF13459">
    <property type="entry name" value="Fer4_15"/>
    <property type="match status" value="1"/>
</dbReference>
<keyword evidence="1 6" id="KW-0813">Transport</keyword>
<evidence type="ECO:0000313" key="8">
    <source>
        <dbReference type="EMBL" id="MBU3804824.1"/>
    </source>
</evidence>
<dbReference type="PANTHER" id="PTHR36923:SF3">
    <property type="entry name" value="FERREDOXIN"/>
    <property type="match status" value="1"/>
</dbReference>
<evidence type="ECO:0000256" key="4">
    <source>
        <dbReference type="ARBA" id="ARBA00023004"/>
    </source>
</evidence>
<dbReference type="SUPFAM" id="SSF54862">
    <property type="entry name" value="4Fe-4S ferredoxins"/>
    <property type="match status" value="1"/>
</dbReference>
<dbReference type="PANTHER" id="PTHR36923">
    <property type="entry name" value="FERREDOXIN"/>
    <property type="match status" value="1"/>
</dbReference>
<dbReference type="GO" id="GO:0005506">
    <property type="term" value="F:iron ion binding"/>
    <property type="evidence" value="ECO:0007669"/>
    <property type="project" value="UniProtKB-UniRule"/>
</dbReference>
<comment type="caution">
    <text evidence="8">The sequence shown here is derived from an EMBL/GenBank/DDBJ whole genome shotgun (WGS) entry which is preliminary data.</text>
</comment>
<dbReference type="Gene3D" id="3.30.70.20">
    <property type="match status" value="1"/>
</dbReference>
<comment type="function">
    <text evidence="6">Ferredoxins are iron-sulfur proteins that transfer electrons in a wide variety of metabolic reactions.</text>
</comment>
<keyword evidence="3 6" id="KW-0249">Electron transport</keyword>
<evidence type="ECO:0000256" key="2">
    <source>
        <dbReference type="ARBA" id="ARBA00022723"/>
    </source>
</evidence>
<dbReference type="InterPro" id="IPR051269">
    <property type="entry name" value="Fe-S_cluster_ET"/>
</dbReference>
<evidence type="ECO:0000256" key="6">
    <source>
        <dbReference type="RuleBase" id="RU368020"/>
    </source>
</evidence>
<dbReference type="PROSITE" id="PS00198">
    <property type="entry name" value="4FE4S_FER_1"/>
    <property type="match status" value="1"/>
</dbReference>
<keyword evidence="4 6" id="KW-0408">Iron</keyword>
<evidence type="ECO:0000313" key="9">
    <source>
        <dbReference type="Proteomes" id="UP000824229"/>
    </source>
</evidence>
<gene>
    <name evidence="8" type="ORF">H9872_08710</name>
</gene>
<reference evidence="8" key="2">
    <citation type="submission" date="2021-04" db="EMBL/GenBank/DDBJ databases">
        <authorList>
            <person name="Gilroy R."/>
        </authorList>
    </citation>
    <scope>NUCLEOTIDE SEQUENCE</scope>
    <source>
        <strain evidence="8">B5-657</strain>
    </source>
</reference>
<dbReference type="PRINTS" id="PR00352">
    <property type="entry name" value="3FE4SFRDOXIN"/>
</dbReference>
<dbReference type="InterPro" id="IPR017900">
    <property type="entry name" value="4Fe4S_Fe_S_CS"/>
</dbReference>
<evidence type="ECO:0000256" key="1">
    <source>
        <dbReference type="ARBA" id="ARBA00022448"/>
    </source>
</evidence>
<evidence type="ECO:0000256" key="3">
    <source>
        <dbReference type="ARBA" id="ARBA00022982"/>
    </source>
</evidence>
<evidence type="ECO:0000256" key="5">
    <source>
        <dbReference type="ARBA" id="ARBA00023014"/>
    </source>
</evidence>
<protein>
    <recommendedName>
        <fullName evidence="6">Ferredoxin</fullName>
    </recommendedName>
</protein>
<accession>A0A9E2KDA6</accession>
<name>A0A9E2KDA6_9FIRM</name>
<keyword evidence="5 6" id="KW-0411">Iron-sulfur</keyword>
<reference evidence="8" key="1">
    <citation type="journal article" date="2021" name="PeerJ">
        <title>Extensive microbial diversity within the chicken gut microbiome revealed by metagenomics and culture.</title>
        <authorList>
            <person name="Gilroy R."/>
            <person name="Ravi A."/>
            <person name="Getino M."/>
            <person name="Pursley I."/>
            <person name="Horton D.L."/>
            <person name="Alikhan N.F."/>
            <person name="Baker D."/>
            <person name="Gharbi K."/>
            <person name="Hall N."/>
            <person name="Watson M."/>
            <person name="Adriaenssens E.M."/>
            <person name="Foster-Nyarko E."/>
            <person name="Jarju S."/>
            <person name="Secka A."/>
            <person name="Antonio M."/>
            <person name="Oren A."/>
            <person name="Chaudhuri R.R."/>
            <person name="La Ragione R."/>
            <person name="Hildebrand F."/>
            <person name="Pallen M.J."/>
        </authorList>
    </citation>
    <scope>NUCLEOTIDE SEQUENCE</scope>
    <source>
        <strain evidence="8">B5-657</strain>
    </source>
</reference>
<feature type="domain" description="4Fe-4S ferredoxin-type" evidence="7">
    <location>
        <begin position="1"/>
        <end position="29"/>
    </location>
</feature>
<dbReference type="GO" id="GO:0009055">
    <property type="term" value="F:electron transfer activity"/>
    <property type="evidence" value="ECO:0007669"/>
    <property type="project" value="UniProtKB-UniRule"/>
</dbReference>
<organism evidence="8 9">
    <name type="scientific">Candidatus Cellulosilyticum pullistercoris</name>
    <dbReference type="NCBI Taxonomy" id="2838521"/>
    <lineage>
        <taxon>Bacteria</taxon>
        <taxon>Bacillati</taxon>
        <taxon>Bacillota</taxon>
        <taxon>Clostridia</taxon>
        <taxon>Lachnospirales</taxon>
        <taxon>Cellulosilyticaceae</taxon>
        <taxon>Cellulosilyticum</taxon>
    </lineage>
</organism>